<reference evidence="10" key="1">
    <citation type="submission" date="2025-08" db="UniProtKB">
        <authorList>
            <consortium name="RefSeq"/>
        </authorList>
    </citation>
    <scope>IDENTIFICATION</scope>
    <source>
        <tissue evidence="10">Leaf</tissue>
    </source>
</reference>
<dbReference type="KEGG" id="rarg:115742411"/>
<dbReference type="Gene3D" id="1.10.10.60">
    <property type="entry name" value="Homeodomain-like"/>
    <property type="match status" value="5"/>
</dbReference>
<dbReference type="OrthoDB" id="2143914at2759"/>
<dbReference type="GO" id="GO:0005634">
    <property type="term" value="C:nucleus"/>
    <property type="evidence" value="ECO:0007669"/>
    <property type="project" value="UniProtKB-SubCell"/>
</dbReference>
<keyword evidence="5" id="KW-0539">Nucleus</keyword>
<dbReference type="FunFam" id="1.10.10.60:FF:000016">
    <property type="entry name" value="Transcriptional activator Myb isoform A"/>
    <property type="match status" value="1"/>
</dbReference>
<keyword evidence="2" id="KW-0805">Transcription regulation</keyword>
<sequence>MSHGLGGGGGGGDDDDEVSSGSEGGGASFDEDMEALRRACVLTGADADIAVVHPGGLDSAAPDSDSDDDDDDDLRLVMRLRERFSADLANPLTLKPLASIHPAAATSDEDEDDFETLRAIQKRFCAYDHSNTESKNGLSSTGSMSNTMPVNIFGGCKVFPDNDDTHDSNQTLNKDERQPSALIEWHQPAQKQQGLAKYSSFPKSGQIFIDALKKNRSCQKLFRSKLIQIEARIEEIKKLKERVKILKDFQVSCRQRTGKALSQKKDPRVQLISARKTIKDSKVNDKKFSAIYYGPAQNFHVPSYRMALTGFPLSLQRSKWSEVEKENLGKGIKQQFQETLLQISLDRFSASDGDQYGFEDILSSIRDLDITPESIREFLPKVNWDQLASLYIPGRSGAECEARWLNWEDPLINHSRWTIEEDKHLLFFIQEKGINNWFEVAASLGTKRTPFQCLARYQRSLNPCILKSEWTPDEDAQLRAIVETFGESDWQAVASALEGRTGTQCSNRWTKTLHPARQRVGRWTEDEDKRLRVAVKLFGPKNWMKIADFVPGRTQVQCRERWVNCLDPSLNWNRWTPEEDAMLEAAIAEHGYCWSKIAASLAPRTDNQCRRRWKVLFPQEVPLLREARKVQKAALVRNFVDRESERPALGPGDFLPLSMTSCVSDPDSVNPPMKQKAGSSVSQKVGSRRKRKASESNVVQVSRSSYNEVDYDELAEHGSSKKTRVTKPCAQKKSWRGKQAKDHTGISTTSVVSNGVISEVNGLSGIAEHRKISPCVQKRVDPKKPQFNSGLVVKKASCKNDETVAKHGSLLRNKKVTKLHSNEGRPNGHAIDHSSCQLDPMLLVMANGEGRQVQGMSNFRRKEKIVACDGEVGNKRPTVGSQLDLEQAVEIIACNEDERVGRDNTVSNKGKVSNACLREEDHNEHSKDQRSSQPDSSSSLTIKGKNIEALDSSNMTEKEKNIFSRAQKNLRPKKTRKDGHSHVNHDEVVDDAPAELIASKENRNYKTYKRRKRNVALPERCYSNCECIPALPEKLNRSQSVLISCEKDGPEQLIAGNEPVSLQVPDTDDCDITLASLLIKKQKKKKKDVLKSSEGNGMPCDVDQMPPNVRYRSEEPNLLDLNDKNASSGGPTREKLRNDLAFDREDGDITLACFLRDKSMMKRP</sequence>
<evidence type="ECO:0000256" key="2">
    <source>
        <dbReference type="ARBA" id="ARBA00023015"/>
    </source>
</evidence>
<proteinExistence type="predicted"/>
<organism evidence="9 10">
    <name type="scientific">Rhodamnia argentea</name>
    <dbReference type="NCBI Taxonomy" id="178133"/>
    <lineage>
        <taxon>Eukaryota</taxon>
        <taxon>Viridiplantae</taxon>
        <taxon>Streptophyta</taxon>
        <taxon>Embryophyta</taxon>
        <taxon>Tracheophyta</taxon>
        <taxon>Spermatophyta</taxon>
        <taxon>Magnoliopsida</taxon>
        <taxon>eudicotyledons</taxon>
        <taxon>Gunneridae</taxon>
        <taxon>Pentapetalae</taxon>
        <taxon>rosids</taxon>
        <taxon>malvids</taxon>
        <taxon>Myrtales</taxon>
        <taxon>Myrtaceae</taxon>
        <taxon>Myrtoideae</taxon>
        <taxon>Myrteae</taxon>
        <taxon>Australasian group</taxon>
        <taxon>Rhodamnia</taxon>
    </lineage>
</organism>
<feature type="domain" description="HTH myb-type" evidence="8">
    <location>
        <begin position="574"/>
        <end position="621"/>
    </location>
</feature>
<dbReference type="InterPro" id="IPR001005">
    <property type="entry name" value="SANT/Myb"/>
</dbReference>
<evidence type="ECO:0000259" key="8">
    <source>
        <dbReference type="PROSITE" id="PS51294"/>
    </source>
</evidence>
<feature type="domain" description="Myb-like" evidence="7">
    <location>
        <begin position="462"/>
        <end position="513"/>
    </location>
</feature>
<feature type="domain" description="Myb-like" evidence="7">
    <location>
        <begin position="567"/>
        <end position="617"/>
    </location>
</feature>
<feature type="compositionally biased region" description="Basic and acidic residues" evidence="6">
    <location>
        <begin position="917"/>
        <end position="930"/>
    </location>
</feature>
<dbReference type="InterPro" id="IPR051575">
    <property type="entry name" value="Myb-like_DNA-bd"/>
</dbReference>
<feature type="domain" description="HTH myb-type" evidence="8">
    <location>
        <begin position="462"/>
        <end position="517"/>
    </location>
</feature>
<feature type="domain" description="HTH myb-type" evidence="8">
    <location>
        <begin position="409"/>
        <end position="461"/>
    </location>
</feature>
<evidence type="ECO:0000313" key="10">
    <source>
        <dbReference type="RefSeq" id="XP_030532545.1"/>
    </source>
</evidence>
<dbReference type="SUPFAM" id="SSF46689">
    <property type="entry name" value="Homeodomain-like"/>
    <property type="match status" value="3"/>
</dbReference>
<feature type="region of interest" description="Disordered" evidence="6">
    <location>
        <begin position="717"/>
        <end position="745"/>
    </location>
</feature>
<feature type="domain" description="HTH myb-type" evidence="8">
    <location>
        <begin position="521"/>
        <end position="570"/>
    </location>
</feature>
<feature type="region of interest" description="Disordered" evidence="6">
    <location>
        <begin position="663"/>
        <end position="699"/>
    </location>
</feature>
<keyword evidence="3" id="KW-0238">DNA-binding</keyword>
<dbReference type="GO" id="GO:0042796">
    <property type="term" value="P:snRNA transcription by RNA polymerase III"/>
    <property type="evidence" value="ECO:0007669"/>
    <property type="project" value="TreeGrafter"/>
</dbReference>
<feature type="compositionally biased region" description="Basic residues" evidence="6">
    <location>
        <begin position="968"/>
        <end position="977"/>
    </location>
</feature>
<dbReference type="GO" id="GO:0000978">
    <property type="term" value="F:RNA polymerase II cis-regulatory region sequence-specific DNA binding"/>
    <property type="evidence" value="ECO:0007669"/>
    <property type="project" value="TreeGrafter"/>
</dbReference>
<evidence type="ECO:0000256" key="1">
    <source>
        <dbReference type="ARBA" id="ARBA00004123"/>
    </source>
</evidence>
<dbReference type="PANTHER" id="PTHR46621:SF1">
    <property type="entry name" value="SNRNA-ACTIVATING PROTEIN COMPLEX SUBUNIT 4"/>
    <property type="match status" value="1"/>
</dbReference>
<feature type="region of interest" description="Disordered" evidence="6">
    <location>
        <begin position="1115"/>
        <end position="1139"/>
    </location>
</feature>
<evidence type="ECO:0000256" key="4">
    <source>
        <dbReference type="ARBA" id="ARBA00023163"/>
    </source>
</evidence>
<keyword evidence="4" id="KW-0804">Transcription</keyword>
<dbReference type="GO" id="GO:0042795">
    <property type="term" value="P:snRNA transcription by RNA polymerase II"/>
    <property type="evidence" value="ECO:0007669"/>
    <property type="project" value="TreeGrafter"/>
</dbReference>
<feature type="region of interest" description="Disordered" evidence="6">
    <location>
        <begin position="902"/>
        <end position="984"/>
    </location>
</feature>
<comment type="subcellular location">
    <subcellularLocation>
        <location evidence="1">Nucleus</location>
    </subcellularLocation>
</comment>
<evidence type="ECO:0000259" key="7">
    <source>
        <dbReference type="PROSITE" id="PS50090"/>
    </source>
</evidence>
<dbReference type="GO" id="GO:0019185">
    <property type="term" value="C:snRNA-activating protein complex"/>
    <property type="evidence" value="ECO:0007669"/>
    <property type="project" value="TreeGrafter"/>
</dbReference>
<feature type="compositionally biased region" description="Gly residues" evidence="6">
    <location>
        <begin position="1"/>
        <end position="11"/>
    </location>
</feature>
<dbReference type="PROSITE" id="PS50090">
    <property type="entry name" value="MYB_LIKE"/>
    <property type="match status" value="4"/>
</dbReference>
<dbReference type="AlphaFoldDB" id="A0A8B8PCJ8"/>
<dbReference type="PROSITE" id="PS51294">
    <property type="entry name" value="HTH_MYB"/>
    <property type="match status" value="4"/>
</dbReference>
<dbReference type="InterPro" id="IPR017930">
    <property type="entry name" value="Myb_dom"/>
</dbReference>
<evidence type="ECO:0000256" key="6">
    <source>
        <dbReference type="SAM" id="MobiDB-lite"/>
    </source>
</evidence>
<feature type="domain" description="Myb-like" evidence="7">
    <location>
        <begin position="515"/>
        <end position="566"/>
    </location>
</feature>
<dbReference type="SMART" id="SM00717">
    <property type="entry name" value="SANT"/>
    <property type="match status" value="5"/>
</dbReference>
<evidence type="ECO:0000313" key="9">
    <source>
        <dbReference type="Proteomes" id="UP000827889"/>
    </source>
</evidence>
<dbReference type="GO" id="GO:0001006">
    <property type="term" value="F:RNA polymerase III type 3 promoter sequence-specific DNA binding"/>
    <property type="evidence" value="ECO:0007669"/>
    <property type="project" value="TreeGrafter"/>
</dbReference>
<dbReference type="GeneID" id="115742411"/>
<feature type="domain" description="Myb-like" evidence="7">
    <location>
        <begin position="409"/>
        <end position="461"/>
    </location>
</feature>
<feature type="region of interest" description="Disordered" evidence="6">
    <location>
        <begin position="1"/>
        <end position="30"/>
    </location>
</feature>
<keyword evidence="9" id="KW-1185">Reference proteome</keyword>
<protein>
    <submittedName>
        <fullName evidence="10">Uncharacterized protein LOC115742411 isoform X1</fullName>
    </submittedName>
</protein>
<dbReference type="InterPro" id="IPR009057">
    <property type="entry name" value="Homeodomain-like_sf"/>
</dbReference>
<dbReference type="PANTHER" id="PTHR46621">
    <property type="entry name" value="SNRNA-ACTIVATING PROTEIN COMPLEX SUBUNIT 4"/>
    <property type="match status" value="1"/>
</dbReference>
<name>A0A8B8PCJ8_9MYRT</name>
<dbReference type="CDD" id="cd00167">
    <property type="entry name" value="SANT"/>
    <property type="match status" value="5"/>
</dbReference>
<evidence type="ECO:0000256" key="5">
    <source>
        <dbReference type="ARBA" id="ARBA00023242"/>
    </source>
</evidence>
<dbReference type="RefSeq" id="XP_030532545.1">
    <property type="nucleotide sequence ID" value="XM_030676685.2"/>
</dbReference>
<dbReference type="Proteomes" id="UP000827889">
    <property type="component" value="Chromosome 6"/>
</dbReference>
<accession>A0A8B8PCJ8</accession>
<dbReference type="Pfam" id="PF00249">
    <property type="entry name" value="Myb_DNA-binding"/>
    <property type="match status" value="4"/>
</dbReference>
<evidence type="ECO:0000256" key="3">
    <source>
        <dbReference type="ARBA" id="ARBA00023125"/>
    </source>
</evidence>
<gene>
    <name evidence="10" type="primary">LOC115742411</name>
</gene>